<dbReference type="SUPFAM" id="SSF69000">
    <property type="entry name" value="FAD-dependent thiol oxidase"/>
    <property type="match status" value="1"/>
</dbReference>
<dbReference type="FunFam" id="1.20.120.310:FF:000003">
    <property type="entry name" value="Sulfhydryl oxidase"/>
    <property type="match status" value="1"/>
</dbReference>
<dbReference type="GO" id="GO:0050660">
    <property type="term" value="F:flavin adenine dinucleotide binding"/>
    <property type="evidence" value="ECO:0007669"/>
    <property type="project" value="TreeGrafter"/>
</dbReference>
<keyword evidence="3 8" id="KW-0285">Flavoprotein</keyword>
<organism evidence="11 12">
    <name type="scientific">Niveomyces insectorum RCEF 264</name>
    <dbReference type="NCBI Taxonomy" id="1081102"/>
    <lineage>
        <taxon>Eukaryota</taxon>
        <taxon>Fungi</taxon>
        <taxon>Dikarya</taxon>
        <taxon>Ascomycota</taxon>
        <taxon>Pezizomycotina</taxon>
        <taxon>Sordariomycetes</taxon>
        <taxon>Hypocreomycetidae</taxon>
        <taxon>Hypocreales</taxon>
        <taxon>Cordycipitaceae</taxon>
        <taxon>Niveomyces</taxon>
    </lineage>
</organism>
<evidence type="ECO:0000256" key="4">
    <source>
        <dbReference type="ARBA" id="ARBA00022827"/>
    </source>
</evidence>
<gene>
    <name evidence="11" type="ORF">SPI_08748</name>
</gene>
<evidence type="ECO:0000256" key="6">
    <source>
        <dbReference type="ARBA" id="ARBA00023128"/>
    </source>
</evidence>
<dbReference type="GO" id="GO:0160203">
    <property type="term" value="P:mitochondrial disulfide relay system"/>
    <property type="evidence" value="ECO:0007669"/>
    <property type="project" value="EnsemblFungi"/>
</dbReference>
<dbReference type="InterPro" id="IPR039799">
    <property type="entry name" value="ALR/ERV"/>
</dbReference>
<dbReference type="Pfam" id="PF04777">
    <property type="entry name" value="Evr1_Alr"/>
    <property type="match status" value="1"/>
</dbReference>
<evidence type="ECO:0000256" key="2">
    <source>
        <dbReference type="ARBA" id="ARBA00004569"/>
    </source>
</evidence>
<comment type="caution">
    <text evidence="11">The sequence shown here is derived from an EMBL/GenBank/DDBJ whole genome shotgun (WGS) entry which is preliminary data.</text>
</comment>
<dbReference type="Proteomes" id="UP000076874">
    <property type="component" value="Unassembled WGS sequence"/>
</dbReference>
<dbReference type="GO" id="GO:0016971">
    <property type="term" value="F:flavin-dependent sulfhydryl oxidase activity"/>
    <property type="evidence" value="ECO:0007669"/>
    <property type="project" value="EnsemblFungi"/>
</dbReference>
<accession>A0A167MLH8</accession>
<dbReference type="AlphaFoldDB" id="A0A167MLH8"/>
<protein>
    <recommendedName>
        <fullName evidence="8">Sulfhydryl oxidase</fullName>
        <ecNumber evidence="8">1.8.3.2</ecNumber>
    </recommendedName>
</protein>
<dbReference type="InterPro" id="IPR017905">
    <property type="entry name" value="ERV/ALR_sulphydryl_oxidase"/>
</dbReference>
<feature type="region of interest" description="Disordered" evidence="9">
    <location>
        <begin position="1"/>
        <end position="21"/>
    </location>
</feature>
<comment type="subcellular location">
    <subcellularLocation>
        <location evidence="2">Mitochondrion intermembrane space</location>
    </subcellularLocation>
</comment>
<dbReference type="GO" id="GO:0034599">
    <property type="term" value="P:cellular response to oxidative stress"/>
    <property type="evidence" value="ECO:0007669"/>
    <property type="project" value="EnsemblFungi"/>
</dbReference>
<feature type="domain" description="ERV/ALR sulfhydryl oxidase" evidence="10">
    <location>
        <begin position="97"/>
        <end position="197"/>
    </location>
</feature>
<feature type="compositionally biased region" description="Low complexity" evidence="9">
    <location>
        <begin position="56"/>
        <end position="70"/>
    </location>
</feature>
<keyword evidence="6" id="KW-0496">Mitochondrion</keyword>
<reference evidence="11 12" key="1">
    <citation type="journal article" date="2016" name="Genome Biol. Evol.">
        <title>Divergent and convergent evolution of fungal pathogenicity.</title>
        <authorList>
            <person name="Shang Y."/>
            <person name="Xiao G."/>
            <person name="Zheng P."/>
            <person name="Cen K."/>
            <person name="Zhan S."/>
            <person name="Wang C."/>
        </authorList>
    </citation>
    <scope>NUCLEOTIDE SEQUENCE [LARGE SCALE GENOMIC DNA]</scope>
    <source>
        <strain evidence="11 12">RCEF 264</strain>
    </source>
</reference>
<dbReference type="PANTHER" id="PTHR12645">
    <property type="entry name" value="ALR/ERV"/>
    <property type="match status" value="1"/>
</dbReference>
<keyword evidence="4 8" id="KW-0274">FAD</keyword>
<dbReference type="GO" id="GO:0005758">
    <property type="term" value="C:mitochondrial intermembrane space"/>
    <property type="evidence" value="ECO:0007669"/>
    <property type="project" value="UniProtKB-SubCell"/>
</dbReference>
<name>A0A167MLH8_9HYPO</name>
<dbReference type="Gene3D" id="4.10.320.60">
    <property type="match status" value="1"/>
</dbReference>
<comment type="catalytic activity">
    <reaction evidence="8">
        <text>2 R'C(R)SH + O2 = R'C(R)S-S(R)CR' + H2O2</text>
        <dbReference type="Rhea" id="RHEA:17357"/>
        <dbReference type="ChEBI" id="CHEBI:15379"/>
        <dbReference type="ChEBI" id="CHEBI:16240"/>
        <dbReference type="ChEBI" id="CHEBI:16520"/>
        <dbReference type="ChEBI" id="CHEBI:17412"/>
        <dbReference type="EC" id="1.8.3.2"/>
    </reaction>
</comment>
<feature type="region of interest" description="Disordered" evidence="9">
    <location>
        <begin position="51"/>
        <end position="70"/>
    </location>
</feature>
<dbReference type="InterPro" id="IPR036774">
    <property type="entry name" value="ERV/ALR_sulphydryl_oxid_sf"/>
</dbReference>
<evidence type="ECO:0000256" key="9">
    <source>
        <dbReference type="SAM" id="MobiDB-lite"/>
    </source>
</evidence>
<keyword evidence="12" id="KW-1185">Reference proteome</keyword>
<dbReference type="OrthoDB" id="17199at2759"/>
<proteinExistence type="predicted"/>
<dbReference type="STRING" id="1081102.A0A167MLH8"/>
<sequence>MAADTRQPDHAAARAEAPKRIAKGVVLDKDGKPCRSCTSFASWANQTKAALHSPTAAARGSSGSSSSSSSSSAAAAAMMSAAGAAATQQHLQPPADCPADVETLGRGTWTLLHTIAAQYPTQPTPGQQADVRGFMSILSRLYPCWMCAEDFQAFLQRSPVRTASRDDFGRWLCAAHNEVNQKLGKPLFDCNLWEERWRTGWKDGRCD</sequence>
<dbReference type="GO" id="GO:0006879">
    <property type="term" value="P:intracellular iron ion homeostasis"/>
    <property type="evidence" value="ECO:0007669"/>
    <property type="project" value="EnsemblFungi"/>
</dbReference>
<dbReference type="PANTHER" id="PTHR12645:SF0">
    <property type="entry name" value="FAD-LINKED SULFHYDRYL OXIDASE ALR"/>
    <property type="match status" value="1"/>
</dbReference>
<evidence type="ECO:0000256" key="1">
    <source>
        <dbReference type="ARBA" id="ARBA00001974"/>
    </source>
</evidence>
<evidence type="ECO:0000256" key="3">
    <source>
        <dbReference type="ARBA" id="ARBA00022630"/>
    </source>
</evidence>
<evidence type="ECO:0000256" key="7">
    <source>
        <dbReference type="ARBA" id="ARBA00023157"/>
    </source>
</evidence>
<comment type="cofactor">
    <cofactor evidence="1 8">
        <name>FAD</name>
        <dbReference type="ChEBI" id="CHEBI:57692"/>
    </cofactor>
</comment>
<dbReference type="EMBL" id="AZHD01000023">
    <property type="protein sequence ID" value="OAA54502.1"/>
    <property type="molecule type" value="Genomic_DNA"/>
</dbReference>
<keyword evidence="5 8" id="KW-0560">Oxidoreductase</keyword>
<keyword evidence="7" id="KW-1015">Disulfide bond</keyword>
<evidence type="ECO:0000313" key="11">
    <source>
        <dbReference type="EMBL" id="OAA54502.1"/>
    </source>
</evidence>
<feature type="compositionally biased region" description="Basic and acidic residues" evidence="9">
    <location>
        <begin position="1"/>
        <end position="19"/>
    </location>
</feature>
<evidence type="ECO:0000313" key="12">
    <source>
        <dbReference type="Proteomes" id="UP000076874"/>
    </source>
</evidence>
<evidence type="ECO:0000259" key="10">
    <source>
        <dbReference type="PROSITE" id="PS51324"/>
    </source>
</evidence>
<dbReference type="PROSITE" id="PS51324">
    <property type="entry name" value="ERV_ALR"/>
    <property type="match status" value="1"/>
</dbReference>
<evidence type="ECO:0000256" key="5">
    <source>
        <dbReference type="ARBA" id="ARBA00023002"/>
    </source>
</evidence>
<dbReference type="EC" id="1.8.3.2" evidence="8"/>
<evidence type="ECO:0000256" key="8">
    <source>
        <dbReference type="RuleBase" id="RU371123"/>
    </source>
</evidence>
<dbReference type="Gene3D" id="1.20.120.310">
    <property type="entry name" value="ERV/ALR sulfhydryl oxidase domain"/>
    <property type="match status" value="1"/>
</dbReference>